<evidence type="ECO:0000256" key="4">
    <source>
        <dbReference type="ARBA" id="ARBA00022692"/>
    </source>
</evidence>
<dbReference type="InterPro" id="IPR024962">
    <property type="entry name" value="YukD-like"/>
</dbReference>
<evidence type="ECO:0000256" key="2">
    <source>
        <dbReference type="ARBA" id="ARBA00006162"/>
    </source>
</evidence>
<dbReference type="AlphaFoldDB" id="A0A1X0ILP0"/>
<sequence length="499" mass="52212">MNDLDESNSLRVISAEPEQIRVSVFGGNTQLDIGLPLDLPVSSFIPDLTKLVRSRDAAPSDDSRGKEERRTFGVLSRFDTGVEIGPDKTLREAGVVNGELLRLSSQRALSPPTLYDDVVDAAAQLNKAAYAEWDSRSARWMGLIGANLGAIALALLLIQPLSQVQRATMSGLGVIAVVGLATFAAIAHRSFALDDVAVALGAATIPVNATLVGVPLIAFGGYGFVGACAALVLINYMCYRVIGTGHWIFLASSLAAALCGVAVLIHSIGVRTDIVCVVSAIVTILMCAAVPRLTAGIDHFEAPTAAVDAERSDDEWALENPFPTETAPATDTTNSGTNMPTAEEVWARVHQAALTRSALLLGFAGTAVAAATVLLREGGVAVWQVFAFTLTCAVALGLRSRNPRTWAERIAVALPATALAIIVCVIAQNGVVPMPLTSVGVLLAAAVGAVVLGLTARPAKVLPAGRTTLLEYLDYLAVGALIPVGLWALGVYEHLGPWW</sequence>
<feature type="transmembrane region" description="Helical" evidence="7">
    <location>
        <begin position="170"/>
        <end position="191"/>
    </location>
</feature>
<dbReference type="RefSeq" id="WP_083019594.1">
    <property type="nucleotide sequence ID" value="NZ_MVII01000043.1"/>
</dbReference>
<feature type="transmembrane region" description="Helical" evidence="7">
    <location>
        <begin position="410"/>
        <end position="428"/>
    </location>
</feature>
<keyword evidence="3" id="KW-1003">Cell membrane</keyword>
<dbReference type="GO" id="GO:0005886">
    <property type="term" value="C:plasma membrane"/>
    <property type="evidence" value="ECO:0007669"/>
    <property type="project" value="UniProtKB-SubCell"/>
</dbReference>
<dbReference type="Pfam" id="PF19053">
    <property type="entry name" value="EccD"/>
    <property type="match status" value="1"/>
</dbReference>
<feature type="transmembrane region" description="Helical" evidence="7">
    <location>
        <begin position="272"/>
        <end position="290"/>
    </location>
</feature>
<evidence type="ECO:0000256" key="6">
    <source>
        <dbReference type="ARBA" id="ARBA00023136"/>
    </source>
</evidence>
<evidence type="ECO:0000256" key="3">
    <source>
        <dbReference type="ARBA" id="ARBA00022475"/>
    </source>
</evidence>
<dbReference type="EMBL" id="MVII01000043">
    <property type="protein sequence ID" value="ORB48944.1"/>
    <property type="molecule type" value="Genomic_DNA"/>
</dbReference>
<feature type="domain" description="EccD-like transmembrane" evidence="8">
    <location>
        <begin position="138"/>
        <end position="494"/>
    </location>
</feature>
<feature type="transmembrane region" description="Helical" evidence="7">
    <location>
        <begin position="140"/>
        <end position="158"/>
    </location>
</feature>
<organism evidence="9 10">
    <name type="scientific">Mycobacteroides saopaulense</name>
    <dbReference type="NCBI Taxonomy" id="1578165"/>
    <lineage>
        <taxon>Bacteria</taxon>
        <taxon>Bacillati</taxon>
        <taxon>Actinomycetota</taxon>
        <taxon>Actinomycetes</taxon>
        <taxon>Mycobacteriales</taxon>
        <taxon>Mycobacteriaceae</taxon>
        <taxon>Mycobacteroides</taxon>
    </lineage>
</organism>
<evidence type="ECO:0000313" key="10">
    <source>
        <dbReference type="Proteomes" id="UP000192434"/>
    </source>
</evidence>
<comment type="caution">
    <text evidence="9">The sequence shown here is derived from an EMBL/GenBank/DDBJ whole genome shotgun (WGS) entry which is preliminary data.</text>
</comment>
<dbReference type="OrthoDB" id="4641759at2"/>
<dbReference type="InterPro" id="IPR044049">
    <property type="entry name" value="EccD_transm"/>
</dbReference>
<name>A0A1X0ILP0_9MYCO</name>
<evidence type="ECO:0000256" key="1">
    <source>
        <dbReference type="ARBA" id="ARBA00004651"/>
    </source>
</evidence>
<feature type="transmembrane region" description="Helical" evidence="7">
    <location>
        <begin position="211"/>
        <end position="234"/>
    </location>
</feature>
<proteinExistence type="inferred from homology"/>
<evidence type="ECO:0000313" key="9">
    <source>
        <dbReference type="EMBL" id="ORB48944.1"/>
    </source>
</evidence>
<feature type="transmembrane region" description="Helical" evidence="7">
    <location>
        <begin position="358"/>
        <end position="375"/>
    </location>
</feature>
<gene>
    <name evidence="9" type="ORF">BST43_23960</name>
</gene>
<dbReference type="NCBIfam" id="TIGR03920">
    <property type="entry name" value="T7SS_EccD"/>
    <property type="match status" value="1"/>
</dbReference>
<evidence type="ECO:0000259" key="8">
    <source>
        <dbReference type="Pfam" id="PF19053"/>
    </source>
</evidence>
<dbReference type="InterPro" id="IPR006707">
    <property type="entry name" value="T7SS_EccD"/>
</dbReference>
<dbReference type="Proteomes" id="UP000192434">
    <property type="component" value="Unassembled WGS sequence"/>
</dbReference>
<keyword evidence="4 7" id="KW-0812">Transmembrane</keyword>
<comment type="subcellular location">
    <subcellularLocation>
        <location evidence="1">Cell membrane</location>
        <topology evidence="1">Multi-pass membrane protein</topology>
    </subcellularLocation>
</comment>
<dbReference type="PIRSF" id="PIRSF017804">
    <property type="entry name" value="Secretion_EccD1"/>
    <property type="match status" value="1"/>
</dbReference>
<evidence type="ECO:0000256" key="5">
    <source>
        <dbReference type="ARBA" id="ARBA00022989"/>
    </source>
</evidence>
<dbReference type="Pfam" id="PF08817">
    <property type="entry name" value="YukD"/>
    <property type="match status" value="1"/>
</dbReference>
<feature type="transmembrane region" description="Helical" evidence="7">
    <location>
        <begin position="381"/>
        <end position="398"/>
    </location>
</feature>
<keyword evidence="5 7" id="KW-1133">Transmembrane helix</keyword>
<dbReference type="Gene3D" id="3.10.20.90">
    <property type="entry name" value="Phosphatidylinositol 3-kinase Catalytic Subunit, Chain A, domain 1"/>
    <property type="match status" value="1"/>
</dbReference>
<evidence type="ECO:0000256" key="7">
    <source>
        <dbReference type="SAM" id="Phobius"/>
    </source>
</evidence>
<feature type="transmembrane region" description="Helical" evidence="7">
    <location>
        <begin position="246"/>
        <end position="266"/>
    </location>
</feature>
<protein>
    <submittedName>
        <fullName evidence="9">Type VII secretion integral membrane protein EccD</fullName>
    </submittedName>
</protein>
<accession>A0A1X0ILP0</accession>
<keyword evidence="6 7" id="KW-0472">Membrane</keyword>
<feature type="transmembrane region" description="Helical" evidence="7">
    <location>
        <begin position="475"/>
        <end position="492"/>
    </location>
</feature>
<reference evidence="9 10" key="1">
    <citation type="submission" date="2016-12" db="EMBL/GenBank/DDBJ databases">
        <title>The new phylogeny of genus Mycobacterium.</title>
        <authorList>
            <person name="Tortoli E."/>
            <person name="Trovato A."/>
            <person name="Cirillo D.M."/>
        </authorList>
    </citation>
    <scope>NUCLEOTIDE SEQUENCE [LARGE SCALE GENOMIC DNA]</scope>
    <source>
        <strain evidence="9 10">CCUG 66554</strain>
    </source>
</reference>
<comment type="similarity">
    <text evidence="2">Belongs to the EccD/Snm4 family.</text>
</comment>
<feature type="transmembrane region" description="Helical" evidence="7">
    <location>
        <begin position="434"/>
        <end position="454"/>
    </location>
</feature>